<organism evidence="1 2">
    <name type="scientific">Bradyrhizobium brasilense</name>
    <dbReference type="NCBI Taxonomy" id="1419277"/>
    <lineage>
        <taxon>Bacteria</taxon>
        <taxon>Pseudomonadati</taxon>
        <taxon>Pseudomonadota</taxon>
        <taxon>Alphaproteobacteria</taxon>
        <taxon>Hyphomicrobiales</taxon>
        <taxon>Nitrobacteraceae</taxon>
        <taxon>Bradyrhizobium</taxon>
    </lineage>
</organism>
<dbReference type="EMBL" id="FMZW01000033">
    <property type="protein sequence ID" value="SDE73226.1"/>
    <property type="molecule type" value="Genomic_DNA"/>
</dbReference>
<evidence type="ECO:0000313" key="2">
    <source>
        <dbReference type="Proteomes" id="UP000199245"/>
    </source>
</evidence>
<dbReference type="Pfam" id="PF14234">
    <property type="entry name" value="DUF4336"/>
    <property type="match status" value="1"/>
</dbReference>
<gene>
    <name evidence="1" type="ORF">SAMN05216337_103364</name>
</gene>
<evidence type="ECO:0008006" key="3">
    <source>
        <dbReference type="Google" id="ProtNLM"/>
    </source>
</evidence>
<dbReference type="Proteomes" id="UP000199245">
    <property type="component" value="Unassembled WGS sequence"/>
</dbReference>
<protein>
    <recommendedName>
        <fullName evidence="3">DUF4336 domain-containing protein</fullName>
    </recommendedName>
</protein>
<dbReference type="RefSeq" id="WP_092087327.1">
    <property type="nucleotide sequence ID" value="NZ_FMZW01000033.1"/>
</dbReference>
<reference evidence="1 2" key="1">
    <citation type="submission" date="2016-10" db="EMBL/GenBank/DDBJ databases">
        <authorList>
            <person name="de Groot N.N."/>
        </authorList>
    </citation>
    <scope>NUCLEOTIDE SEQUENCE [LARGE SCALE GENOMIC DNA]</scope>
    <source>
        <strain evidence="1 2">R5</strain>
    </source>
</reference>
<dbReference type="PANTHER" id="PTHR33835">
    <property type="entry name" value="YALI0C07656P"/>
    <property type="match status" value="1"/>
</dbReference>
<accession>A0A1G7FBJ9</accession>
<name>A0A1G7FBJ9_9BRAD</name>
<proteinExistence type="predicted"/>
<dbReference type="InterPro" id="IPR036866">
    <property type="entry name" value="RibonucZ/Hydroxyglut_hydro"/>
</dbReference>
<dbReference type="PANTHER" id="PTHR33835:SF1">
    <property type="entry name" value="METALLO-BETA-LACTAMASE DOMAIN-CONTAINING PROTEIN"/>
    <property type="match status" value="1"/>
</dbReference>
<dbReference type="AlphaFoldDB" id="A0A1G7FBJ9"/>
<sequence>MQDVCETYPPLNAPKPVADDVWMIDGPIIRFGPRWFKMPFPTRATIVRLPGGRLFIHSPTPLLAELEAAIVELGVPRWIIGPNRLHYWWIPEWHAAYPDARIFLAPGIKQQADNRLTFEGEPLERSSGYPWDEWIATLPVAGSYMTEVVFFHLPSRTLLLTDLIENFEAGRVRSPLMRFLIWLGGVRDPDGSTPTDLRSTFLQDRDAMKAAVARMIEWDPERIILAHGRWYDRDGRAELERAFRWLG</sequence>
<evidence type="ECO:0000313" key="1">
    <source>
        <dbReference type="EMBL" id="SDE73226.1"/>
    </source>
</evidence>
<dbReference type="SUPFAM" id="SSF56281">
    <property type="entry name" value="Metallo-hydrolase/oxidoreductase"/>
    <property type="match status" value="1"/>
</dbReference>
<dbReference type="InterPro" id="IPR025638">
    <property type="entry name" value="DUF4336"/>
</dbReference>